<evidence type="ECO:0000313" key="2">
    <source>
        <dbReference type="Proteomes" id="UP000276133"/>
    </source>
</evidence>
<organism evidence="1 2">
    <name type="scientific">Brachionus plicatilis</name>
    <name type="common">Marine rotifer</name>
    <name type="synonym">Brachionus muelleri</name>
    <dbReference type="NCBI Taxonomy" id="10195"/>
    <lineage>
        <taxon>Eukaryota</taxon>
        <taxon>Metazoa</taxon>
        <taxon>Spiralia</taxon>
        <taxon>Gnathifera</taxon>
        <taxon>Rotifera</taxon>
        <taxon>Eurotatoria</taxon>
        <taxon>Monogononta</taxon>
        <taxon>Pseudotrocha</taxon>
        <taxon>Ploima</taxon>
        <taxon>Brachionidae</taxon>
        <taxon>Brachionus</taxon>
    </lineage>
</organism>
<keyword evidence="2" id="KW-1185">Reference proteome</keyword>
<dbReference type="EMBL" id="REGN01012448">
    <property type="protein sequence ID" value="RMZ95414.1"/>
    <property type="molecule type" value="Genomic_DNA"/>
</dbReference>
<evidence type="ECO:0000313" key="1">
    <source>
        <dbReference type="EMBL" id="RMZ95414.1"/>
    </source>
</evidence>
<sequence length="196" mass="23110">MKIKIVRGAYCVFNFYNTCLNLSFWSFICAETLKMFWKYSDPSICYLNIQKKIFSFVYQSNRLELAIPSSKINPLYRIFNAHVSGPLSTPINILILRFFHNYLISLSYCIIKKIHKRSLSIYALTDGYKGGRPLWRPDRRPKIWIAELAGQIVDGRPNLLVFWPPVYFRPFILAVQKLDRQVDRPNDRRPKSWPAI</sequence>
<reference evidence="1 2" key="1">
    <citation type="journal article" date="2018" name="Sci. Rep.">
        <title>Genomic signatures of local adaptation to the degree of environmental predictability in rotifers.</title>
        <authorList>
            <person name="Franch-Gras L."/>
            <person name="Hahn C."/>
            <person name="Garcia-Roger E.M."/>
            <person name="Carmona M.J."/>
            <person name="Serra M."/>
            <person name="Gomez A."/>
        </authorList>
    </citation>
    <scope>NUCLEOTIDE SEQUENCE [LARGE SCALE GENOMIC DNA]</scope>
    <source>
        <strain evidence="1">HYR1</strain>
    </source>
</reference>
<dbReference type="Proteomes" id="UP000276133">
    <property type="component" value="Unassembled WGS sequence"/>
</dbReference>
<protein>
    <submittedName>
        <fullName evidence="1">Uncharacterized protein</fullName>
    </submittedName>
</protein>
<accession>A0A3M7P9M6</accession>
<gene>
    <name evidence="1" type="ORF">BpHYR1_044823</name>
</gene>
<name>A0A3M7P9M6_BRAPC</name>
<comment type="caution">
    <text evidence="1">The sequence shown here is derived from an EMBL/GenBank/DDBJ whole genome shotgun (WGS) entry which is preliminary data.</text>
</comment>
<dbReference type="AlphaFoldDB" id="A0A3M7P9M6"/>
<proteinExistence type="predicted"/>